<dbReference type="Proteomes" id="UP001154282">
    <property type="component" value="Unassembled WGS sequence"/>
</dbReference>
<evidence type="ECO:0000313" key="2">
    <source>
        <dbReference type="Proteomes" id="UP001154282"/>
    </source>
</evidence>
<protein>
    <submittedName>
        <fullName evidence="1">Uncharacterized protein</fullName>
    </submittedName>
</protein>
<dbReference type="EMBL" id="CAMGYJ010000006">
    <property type="protein sequence ID" value="CAI0429075.1"/>
    <property type="molecule type" value="Genomic_DNA"/>
</dbReference>
<sequence>MEMCLSLMPSCITPREPPMAAFSLQKQLQFRQPLTGSQIQFSLAFRIDYIYIYTAFSVCATYLLPCRLKAIPTALAFGLKSK</sequence>
<evidence type="ECO:0000313" key="1">
    <source>
        <dbReference type="EMBL" id="CAI0429075.1"/>
    </source>
</evidence>
<proteinExistence type="predicted"/>
<organism evidence="1 2">
    <name type="scientific">Linum tenue</name>
    <dbReference type="NCBI Taxonomy" id="586396"/>
    <lineage>
        <taxon>Eukaryota</taxon>
        <taxon>Viridiplantae</taxon>
        <taxon>Streptophyta</taxon>
        <taxon>Embryophyta</taxon>
        <taxon>Tracheophyta</taxon>
        <taxon>Spermatophyta</taxon>
        <taxon>Magnoliopsida</taxon>
        <taxon>eudicotyledons</taxon>
        <taxon>Gunneridae</taxon>
        <taxon>Pentapetalae</taxon>
        <taxon>rosids</taxon>
        <taxon>fabids</taxon>
        <taxon>Malpighiales</taxon>
        <taxon>Linaceae</taxon>
        <taxon>Linum</taxon>
    </lineage>
</organism>
<name>A0AAV0L638_9ROSI</name>
<dbReference type="AlphaFoldDB" id="A0AAV0L638"/>
<keyword evidence="2" id="KW-1185">Reference proteome</keyword>
<comment type="caution">
    <text evidence="1">The sequence shown here is derived from an EMBL/GenBank/DDBJ whole genome shotgun (WGS) entry which is preliminary data.</text>
</comment>
<reference evidence="1" key="1">
    <citation type="submission" date="2022-08" db="EMBL/GenBank/DDBJ databases">
        <authorList>
            <person name="Gutierrez-Valencia J."/>
        </authorList>
    </citation>
    <scope>NUCLEOTIDE SEQUENCE</scope>
</reference>
<gene>
    <name evidence="1" type="ORF">LITE_LOCUS21973</name>
</gene>
<accession>A0AAV0L638</accession>